<sequence length="373" mass="42490">MKVMDGRSAPGRRSWNLRIGLTSRCNIRCKYCLPAGPQGVITQANLQELIEVQRAAHEVGIRRVHYTGGEPTVRRDFVDILRSAKEIGFTQQIVTTNGYRLHRFIDEAVDAGLTRVIVSLDTLEEQQNAFLTRAQFFNDTVKSIEESVRKLPTLTKISCVTMRSTLKELPKFVDFAHDLNNQGHEGKLAIKLNQFFPSNPAQLSDEGEDFWRNEFVDEEQILATLRDIGELKPIPRSSIEGDNPSYNYYEIGDSGVRVAVLAMFTWDYPCGGCKKLRISPQGLATICISQKNPPVLWGMSYEEKLATIRQLTDYRDGPRFDVDFPDRRHYRPQLGELRFDKVVGPQKQIVHFREILTRDQLEAQRASEAEAGD</sequence>
<evidence type="ECO:0000256" key="4">
    <source>
        <dbReference type="ARBA" id="ARBA00022723"/>
    </source>
</evidence>
<dbReference type="PROSITE" id="PS01305">
    <property type="entry name" value="MOAA_NIFB_PQQE"/>
    <property type="match status" value="1"/>
</dbReference>
<dbReference type="SFLD" id="SFLDS00029">
    <property type="entry name" value="Radical_SAM"/>
    <property type="match status" value="1"/>
</dbReference>
<protein>
    <submittedName>
        <fullName evidence="9">Cyclic pyranopterin phosphate synthase</fullName>
    </submittedName>
</protein>
<dbReference type="InterPro" id="IPR000385">
    <property type="entry name" value="MoaA_NifB_PqqE_Fe-S-bd_CS"/>
</dbReference>
<dbReference type="Proteomes" id="UP000791080">
    <property type="component" value="Unassembled WGS sequence"/>
</dbReference>
<comment type="caution">
    <text evidence="9">The sequence shown here is derived from an EMBL/GenBank/DDBJ whole genome shotgun (WGS) entry which is preliminary data.</text>
</comment>
<dbReference type="SUPFAM" id="SSF102114">
    <property type="entry name" value="Radical SAM enzymes"/>
    <property type="match status" value="1"/>
</dbReference>
<evidence type="ECO:0000313" key="10">
    <source>
        <dbReference type="Proteomes" id="UP000791080"/>
    </source>
</evidence>
<accession>A0ABT1JDM4</accession>
<gene>
    <name evidence="9" type="ORF">G443_000584</name>
</gene>
<name>A0ABT1JDM4_ACTCY</name>
<keyword evidence="3" id="KW-0949">S-adenosyl-L-methionine</keyword>
<feature type="domain" description="Radical SAM core" evidence="8">
    <location>
        <begin position="9"/>
        <end position="231"/>
    </location>
</feature>
<dbReference type="SFLD" id="SFLDG01067">
    <property type="entry name" value="SPASM/twitch_domain_containing"/>
    <property type="match status" value="1"/>
</dbReference>
<dbReference type="CDD" id="cd01335">
    <property type="entry name" value="Radical_SAM"/>
    <property type="match status" value="1"/>
</dbReference>
<evidence type="ECO:0000256" key="2">
    <source>
        <dbReference type="ARBA" id="ARBA00022485"/>
    </source>
</evidence>
<keyword evidence="5" id="KW-0408">Iron</keyword>
<keyword evidence="6" id="KW-0411">Iron-sulfur</keyword>
<dbReference type="Gene3D" id="3.20.20.70">
    <property type="entry name" value="Aldolase class I"/>
    <property type="match status" value="1"/>
</dbReference>
<dbReference type="Pfam" id="PF04055">
    <property type="entry name" value="Radical_SAM"/>
    <property type="match status" value="1"/>
</dbReference>
<evidence type="ECO:0000256" key="1">
    <source>
        <dbReference type="ARBA" id="ARBA00001966"/>
    </source>
</evidence>
<evidence type="ECO:0000256" key="6">
    <source>
        <dbReference type="ARBA" id="ARBA00023014"/>
    </source>
</evidence>
<evidence type="ECO:0000256" key="7">
    <source>
        <dbReference type="ARBA" id="ARBA00023150"/>
    </source>
</evidence>
<keyword evidence="7" id="KW-0501">Molybdenum cofactor biosynthesis</keyword>
<reference evidence="9 10" key="1">
    <citation type="submission" date="2022-06" db="EMBL/GenBank/DDBJ databases">
        <title>Genomic Encyclopedia of Type Strains, Phase I: the one thousand microbial genomes (KMG-I) project.</title>
        <authorList>
            <person name="Kyrpides N."/>
        </authorList>
    </citation>
    <scope>NUCLEOTIDE SEQUENCE [LARGE SCALE GENOMIC DNA]</scope>
    <source>
        <strain evidence="9 10">DSM 43889</strain>
    </source>
</reference>
<dbReference type="InterPro" id="IPR050105">
    <property type="entry name" value="MoCo_biosynth_MoaA/MoaC"/>
</dbReference>
<dbReference type="EMBL" id="AUBJ02000001">
    <property type="protein sequence ID" value="MCP2330314.1"/>
    <property type="molecule type" value="Genomic_DNA"/>
</dbReference>
<evidence type="ECO:0000256" key="5">
    <source>
        <dbReference type="ARBA" id="ARBA00023004"/>
    </source>
</evidence>
<dbReference type="InterPro" id="IPR007197">
    <property type="entry name" value="rSAM"/>
</dbReference>
<dbReference type="SFLD" id="SFLDG01386">
    <property type="entry name" value="main_SPASM_domain-containing"/>
    <property type="match status" value="1"/>
</dbReference>
<organism evidence="9 10">
    <name type="scientific">Actinoalloteichus caeruleus DSM 43889</name>
    <dbReference type="NCBI Taxonomy" id="1120930"/>
    <lineage>
        <taxon>Bacteria</taxon>
        <taxon>Bacillati</taxon>
        <taxon>Actinomycetota</taxon>
        <taxon>Actinomycetes</taxon>
        <taxon>Pseudonocardiales</taxon>
        <taxon>Pseudonocardiaceae</taxon>
        <taxon>Actinoalloteichus</taxon>
        <taxon>Actinoalloteichus cyanogriseus</taxon>
    </lineage>
</organism>
<keyword evidence="2" id="KW-0004">4Fe-4S</keyword>
<dbReference type="InterPro" id="IPR013785">
    <property type="entry name" value="Aldolase_TIM"/>
</dbReference>
<evidence type="ECO:0000256" key="3">
    <source>
        <dbReference type="ARBA" id="ARBA00022691"/>
    </source>
</evidence>
<keyword evidence="4" id="KW-0479">Metal-binding</keyword>
<keyword evidence="10" id="KW-1185">Reference proteome</keyword>
<proteinExistence type="predicted"/>
<dbReference type="PANTHER" id="PTHR22960">
    <property type="entry name" value="MOLYBDOPTERIN COFACTOR SYNTHESIS PROTEIN A"/>
    <property type="match status" value="1"/>
</dbReference>
<comment type="cofactor">
    <cofactor evidence="1">
        <name>[4Fe-4S] cluster</name>
        <dbReference type="ChEBI" id="CHEBI:49883"/>
    </cofactor>
</comment>
<evidence type="ECO:0000313" key="9">
    <source>
        <dbReference type="EMBL" id="MCP2330314.1"/>
    </source>
</evidence>
<dbReference type="PROSITE" id="PS51918">
    <property type="entry name" value="RADICAL_SAM"/>
    <property type="match status" value="1"/>
</dbReference>
<dbReference type="InterPro" id="IPR058240">
    <property type="entry name" value="rSAM_sf"/>
</dbReference>
<dbReference type="PANTHER" id="PTHR22960:SF28">
    <property type="entry name" value="GTP 3',8-CYCLASE"/>
    <property type="match status" value="1"/>
</dbReference>
<evidence type="ECO:0000259" key="8">
    <source>
        <dbReference type="PROSITE" id="PS51918"/>
    </source>
</evidence>